<evidence type="ECO:0000256" key="1">
    <source>
        <dbReference type="ARBA" id="ARBA00004123"/>
    </source>
</evidence>
<dbReference type="Pfam" id="PF18517">
    <property type="entry name" value="LZ3wCH"/>
    <property type="match status" value="1"/>
</dbReference>
<sequence>MGKQSVESVVFVYMKSQNRPYSASDVFLNLHKEYGKTAVVKAMENLAEENKLLEKVYGKSKIYVVHQSQFPSVDENELTKLDKEIQSLTEALQLEQTQLRECSAEVNKLTSSLTTTDAKLTVESLQAQIADMEKTLQQAKSLAKNIDPSKKKKIIEDHKTNVTHWRKRKRMTNDLMNAVLEGYPKSKKHFLEEVGIETDEEMSVKIPELK</sequence>
<keyword evidence="4 8" id="KW-0175">Coiled coil</keyword>
<dbReference type="EMBL" id="LR789369">
    <property type="protein sequence ID" value="CAB3265231.1"/>
    <property type="molecule type" value="mRNA"/>
</dbReference>
<evidence type="ECO:0000313" key="12">
    <source>
        <dbReference type="EMBL" id="CAB3265231.1"/>
    </source>
</evidence>
<evidence type="ECO:0000256" key="5">
    <source>
        <dbReference type="ARBA" id="ARBA00023172"/>
    </source>
</evidence>
<protein>
    <recommendedName>
        <fullName evidence="3">Homologous-pairing protein 2 homolog</fullName>
    </recommendedName>
</protein>
<feature type="coiled-coil region" evidence="8">
    <location>
        <begin position="78"/>
        <end position="142"/>
    </location>
</feature>
<dbReference type="GO" id="GO:0120231">
    <property type="term" value="C:DNA recombinase auxiliary factor complex"/>
    <property type="evidence" value="ECO:0007669"/>
    <property type="project" value="TreeGrafter"/>
</dbReference>
<dbReference type="Pfam" id="PF00736">
    <property type="entry name" value="EF1_GNE"/>
    <property type="match status" value="1"/>
</dbReference>
<feature type="domain" description="Homologous-pairing protein 2 winged helix" evidence="10">
    <location>
        <begin position="7"/>
        <end position="65"/>
    </location>
</feature>
<evidence type="ECO:0000256" key="8">
    <source>
        <dbReference type="SAM" id="Coils"/>
    </source>
</evidence>
<reference evidence="12" key="1">
    <citation type="submission" date="2020-04" db="EMBL/GenBank/DDBJ databases">
        <authorList>
            <person name="Neveu A P."/>
        </authorList>
    </citation>
    <scope>NUCLEOTIDE SEQUENCE</scope>
    <source>
        <tissue evidence="12">Whole embryo</tissue>
    </source>
</reference>
<feature type="domain" description="Translation elongation factor EF1B beta/delta subunit guanine nucleotide exchange" evidence="9">
    <location>
        <begin position="71"/>
        <end position="135"/>
    </location>
</feature>
<dbReference type="Gene3D" id="1.10.10.10">
    <property type="entry name" value="Winged helix-like DNA-binding domain superfamily/Winged helix DNA-binding domain"/>
    <property type="match status" value="1"/>
</dbReference>
<evidence type="ECO:0000256" key="6">
    <source>
        <dbReference type="ARBA" id="ARBA00023242"/>
    </source>
</evidence>
<comment type="subcellular location">
    <subcellularLocation>
        <location evidence="1">Nucleus</location>
    </subcellularLocation>
</comment>
<organism evidence="12">
    <name type="scientific">Phallusia mammillata</name>
    <dbReference type="NCBI Taxonomy" id="59560"/>
    <lineage>
        <taxon>Eukaryota</taxon>
        <taxon>Metazoa</taxon>
        <taxon>Chordata</taxon>
        <taxon>Tunicata</taxon>
        <taxon>Ascidiacea</taxon>
        <taxon>Phlebobranchia</taxon>
        <taxon>Ascidiidae</taxon>
        <taxon>Phallusia</taxon>
    </lineage>
</organism>
<dbReference type="Pfam" id="PF07106">
    <property type="entry name" value="WHD_TBPIP"/>
    <property type="match status" value="1"/>
</dbReference>
<evidence type="ECO:0000256" key="2">
    <source>
        <dbReference type="ARBA" id="ARBA00007922"/>
    </source>
</evidence>
<evidence type="ECO:0000256" key="4">
    <source>
        <dbReference type="ARBA" id="ARBA00023054"/>
    </source>
</evidence>
<keyword evidence="5" id="KW-0233">DNA recombination</keyword>
<proteinExistence type="evidence at transcript level"/>
<dbReference type="GO" id="GO:0120230">
    <property type="term" value="F:recombinase activator activity"/>
    <property type="evidence" value="ECO:0007669"/>
    <property type="project" value="TreeGrafter"/>
</dbReference>
<evidence type="ECO:0000256" key="7">
    <source>
        <dbReference type="ARBA" id="ARBA00023254"/>
    </source>
</evidence>
<evidence type="ECO:0000259" key="9">
    <source>
        <dbReference type="Pfam" id="PF00736"/>
    </source>
</evidence>
<dbReference type="InterPro" id="IPR040661">
    <property type="entry name" value="LZ3wCH"/>
</dbReference>
<keyword evidence="7" id="KW-0469">Meiosis</keyword>
<feature type="domain" description="Leucine zipper with capping helix" evidence="11">
    <location>
        <begin position="147"/>
        <end position="201"/>
    </location>
</feature>
<dbReference type="GO" id="GO:0000709">
    <property type="term" value="P:meiotic joint molecule formation"/>
    <property type="evidence" value="ECO:0007669"/>
    <property type="project" value="TreeGrafter"/>
</dbReference>
<keyword evidence="6" id="KW-0539">Nucleus</keyword>
<dbReference type="AlphaFoldDB" id="A0A6F9DPX1"/>
<dbReference type="PANTHER" id="PTHR15938:SF0">
    <property type="entry name" value="HOMOLOGOUS-PAIRING PROTEIN 2 HOMOLOG"/>
    <property type="match status" value="1"/>
</dbReference>
<dbReference type="GO" id="GO:0003690">
    <property type="term" value="F:double-stranded DNA binding"/>
    <property type="evidence" value="ECO:0007669"/>
    <property type="project" value="TreeGrafter"/>
</dbReference>
<name>A0A6F9DPX1_9ASCI</name>
<gene>
    <name evidence="12" type="primary">Psmc3ip</name>
</gene>
<comment type="similarity">
    <text evidence="2">Belongs to the HOP2 family.</text>
</comment>
<dbReference type="PANTHER" id="PTHR15938">
    <property type="entry name" value="TBP-1 INTERACTING PROTEIN"/>
    <property type="match status" value="1"/>
</dbReference>
<accession>A0A6F9DPX1</accession>
<dbReference type="GO" id="GO:0010774">
    <property type="term" value="P:meiotic strand invasion involved in reciprocal meiotic recombination"/>
    <property type="evidence" value="ECO:0007669"/>
    <property type="project" value="TreeGrafter"/>
</dbReference>
<evidence type="ECO:0000259" key="10">
    <source>
        <dbReference type="Pfam" id="PF07106"/>
    </source>
</evidence>
<dbReference type="InterPro" id="IPR010776">
    <property type="entry name" value="Hop2_WH_dom"/>
</dbReference>
<dbReference type="GO" id="GO:0007129">
    <property type="term" value="P:homologous chromosome pairing at meiosis"/>
    <property type="evidence" value="ECO:0007669"/>
    <property type="project" value="TreeGrafter"/>
</dbReference>
<dbReference type="InterPro" id="IPR036388">
    <property type="entry name" value="WH-like_DNA-bd_sf"/>
</dbReference>
<dbReference type="InterPro" id="IPR014038">
    <property type="entry name" value="EF1B_bsu/dsu_GNE"/>
</dbReference>
<evidence type="ECO:0000259" key="11">
    <source>
        <dbReference type="Pfam" id="PF18517"/>
    </source>
</evidence>
<dbReference type="GO" id="GO:0000794">
    <property type="term" value="C:condensed nuclear chromosome"/>
    <property type="evidence" value="ECO:0007669"/>
    <property type="project" value="TreeGrafter"/>
</dbReference>
<evidence type="ECO:0000256" key="3">
    <source>
        <dbReference type="ARBA" id="ARBA00016093"/>
    </source>
</evidence>